<gene>
    <name evidence="2" type="ORF">QBC35DRAFT_393429</name>
</gene>
<sequence>MKLQFSFLVALAGLGTTLAAPAAQVTAPAVLAPRADSCPTVSSWQRLIWTTSYNTTRTAIVGVSQLGSVTSTKTENETRQNVHVSTVISPATTTLPATTTTITVATSPTTQAWWTDTLTVRVPDYSPASACQVTTTTNVIPGTSTYVQWIDYTYSTTWVYTTGHVSTKTQVTVTTSTRTTTQAGATVFATTVTKPYTWIELYVITTTVTSTLYEKGCKTYACQG</sequence>
<dbReference type="AlphaFoldDB" id="A0AAN7ACK5"/>
<evidence type="ECO:0000313" key="3">
    <source>
        <dbReference type="Proteomes" id="UP001302126"/>
    </source>
</evidence>
<keyword evidence="1" id="KW-0732">Signal</keyword>
<name>A0AAN7ACK5_9PEZI</name>
<dbReference type="EMBL" id="MU864533">
    <property type="protein sequence ID" value="KAK4183651.1"/>
    <property type="molecule type" value="Genomic_DNA"/>
</dbReference>
<dbReference type="Proteomes" id="UP001302126">
    <property type="component" value="Unassembled WGS sequence"/>
</dbReference>
<protein>
    <submittedName>
        <fullName evidence="2">Uncharacterized protein</fullName>
    </submittedName>
</protein>
<organism evidence="2 3">
    <name type="scientific">Podospora australis</name>
    <dbReference type="NCBI Taxonomy" id="1536484"/>
    <lineage>
        <taxon>Eukaryota</taxon>
        <taxon>Fungi</taxon>
        <taxon>Dikarya</taxon>
        <taxon>Ascomycota</taxon>
        <taxon>Pezizomycotina</taxon>
        <taxon>Sordariomycetes</taxon>
        <taxon>Sordariomycetidae</taxon>
        <taxon>Sordariales</taxon>
        <taxon>Podosporaceae</taxon>
        <taxon>Podospora</taxon>
    </lineage>
</organism>
<reference evidence="2" key="2">
    <citation type="submission" date="2023-05" db="EMBL/GenBank/DDBJ databases">
        <authorList>
            <consortium name="Lawrence Berkeley National Laboratory"/>
            <person name="Steindorff A."/>
            <person name="Hensen N."/>
            <person name="Bonometti L."/>
            <person name="Westerberg I."/>
            <person name="Brannstrom I.O."/>
            <person name="Guillou S."/>
            <person name="Cros-Aarteil S."/>
            <person name="Calhoun S."/>
            <person name="Haridas S."/>
            <person name="Kuo A."/>
            <person name="Mondo S."/>
            <person name="Pangilinan J."/>
            <person name="Riley R."/>
            <person name="Labutti K."/>
            <person name="Andreopoulos B."/>
            <person name="Lipzen A."/>
            <person name="Chen C."/>
            <person name="Yanf M."/>
            <person name="Daum C."/>
            <person name="Ng V."/>
            <person name="Clum A."/>
            <person name="Ohm R."/>
            <person name="Martin F."/>
            <person name="Silar P."/>
            <person name="Natvig D."/>
            <person name="Lalanne C."/>
            <person name="Gautier V."/>
            <person name="Ament-Velasquez S.L."/>
            <person name="Kruys A."/>
            <person name="Hutchinson M.I."/>
            <person name="Powell A.J."/>
            <person name="Barry K."/>
            <person name="Miller A.N."/>
            <person name="Grigoriev I.V."/>
            <person name="Debuchy R."/>
            <person name="Gladieux P."/>
            <person name="Thoren M.H."/>
            <person name="Johannesson H."/>
        </authorList>
    </citation>
    <scope>NUCLEOTIDE SEQUENCE</scope>
    <source>
        <strain evidence="2">PSN309</strain>
    </source>
</reference>
<reference evidence="2" key="1">
    <citation type="journal article" date="2023" name="Mol. Phylogenet. Evol.">
        <title>Genome-scale phylogeny and comparative genomics of the fungal order Sordariales.</title>
        <authorList>
            <person name="Hensen N."/>
            <person name="Bonometti L."/>
            <person name="Westerberg I."/>
            <person name="Brannstrom I.O."/>
            <person name="Guillou S."/>
            <person name="Cros-Aarteil S."/>
            <person name="Calhoun S."/>
            <person name="Haridas S."/>
            <person name="Kuo A."/>
            <person name="Mondo S."/>
            <person name="Pangilinan J."/>
            <person name="Riley R."/>
            <person name="LaButti K."/>
            <person name="Andreopoulos B."/>
            <person name="Lipzen A."/>
            <person name="Chen C."/>
            <person name="Yan M."/>
            <person name="Daum C."/>
            <person name="Ng V."/>
            <person name="Clum A."/>
            <person name="Steindorff A."/>
            <person name="Ohm R.A."/>
            <person name="Martin F."/>
            <person name="Silar P."/>
            <person name="Natvig D.O."/>
            <person name="Lalanne C."/>
            <person name="Gautier V."/>
            <person name="Ament-Velasquez S.L."/>
            <person name="Kruys A."/>
            <person name="Hutchinson M.I."/>
            <person name="Powell A.J."/>
            <person name="Barry K."/>
            <person name="Miller A.N."/>
            <person name="Grigoriev I.V."/>
            <person name="Debuchy R."/>
            <person name="Gladieux P."/>
            <person name="Hiltunen Thoren M."/>
            <person name="Johannesson H."/>
        </authorList>
    </citation>
    <scope>NUCLEOTIDE SEQUENCE</scope>
    <source>
        <strain evidence="2">PSN309</strain>
    </source>
</reference>
<evidence type="ECO:0000313" key="2">
    <source>
        <dbReference type="EMBL" id="KAK4183651.1"/>
    </source>
</evidence>
<proteinExistence type="predicted"/>
<feature type="signal peptide" evidence="1">
    <location>
        <begin position="1"/>
        <end position="19"/>
    </location>
</feature>
<evidence type="ECO:0000256" key="1">
    <source>
        <dbReference type="SAM" id="SignalP"/>
    </source>
</evidence>
<comment type="caution">
    <text evidence="2">The sequence shown here is derived from an EMBL/GenBank/DDBJ whole genome shotgun (WGS) entry which is preliminary data.</text>
</comment>
<keyword evidence="3" id="KW-1185">Reference proteome</keyword>
<feature type="chain" id="PRO_5042925002" evidence="1">
    <location>
        <begin position="20"/>
        <end position="224"/>
    </location>
</feature>
<accession>A0AAN7ACK5</accession>